<dbReference type="InterPro" id="IPR036767">
    <property type="entry name" value="ApaG_sf"/>
</dbReference>
<sequence length="131" mass="14303">MNDAPLLPTDPDVRVSVEVQYLAAHSQPGRHAFAYVITIENHSDQTWQLLTRHWQIMDAGGRETVVDGDGVVGQQPHLAPGAVYVYDSFVTVQDTPGMMQGHYGLRDAWGAAGKAIIPPFVLEVPGTRVLN</sequence>
<gene>
    <name evidence="2" type="ORF">SU48_12690</name>
</gene>
<dbReference type="PANTHER" id="PTHR14289">
    <property type="entry name" value="F-BOX ONLY PROTEIN 3"/>
    <property type="match status" value="1"/>
</dbReference>
<dbReference type="PATRIC" id="fig|1182568.3.peg.2623"/>
<dbReference type="NCBIfam" id="NF003967">
    <property type="entry name" value="PRK05461.1"/>
    <property type="match status" value="1"/>
</dbReference>
<dbReference type="KEGG" id="dpu:SU48_12690"/>
<name>A0A172TBP3_9DEIO</name>
<dbReference type="STRING" id="1182568.SU48_12690"/>
<dbReference type="PANTHER" id="PTHR14289:SF16">
    <property type="entry name" value="POLYMERASE DELTA-INTERACTING PROTEIN 2"/>
    <property type="match status" value="1"/>
</dbReference>
<dbReference type="OrthoDB" id="9795226at2"/>
<dbReference type="SUPFAM" id="SSF110069">
    <property type="entry name" value="ApaG-like"/>
    <property type="match status" value="1"/>
</dbReference>
<dbReference type="Gene3D" id="2.60.40.1470">
    <property type="entry name" value="ApaG domain"/>
    <property type="match status" value="1"/>
</dbReference>
<dbReference type="EMBL" id="CP011387">
    <property type="protein sequence ID" value="ANE44475.1"/>
    <property type="molecule type" value="Genomic_DNA"/>
</dbReference>
<proteinExistence type="predicted"/>
<dbReference type="RefSeq" id="WP_064015558.1">
    <property type="nucleotide sequence ID" value="NZ_CP011387.1"/>
</dbReference>
<dbReference type="Pfam" id="PF04379">
    <property type="entry name" value="DUF525"/>
    <property type="match status" value="1"/>
</dbReference>
<dbReference type="GO" id="GO:0070987">
    <property type="term" value="P:error-free translesion synthesis"/>
    <property type="evidence" value="ECO:0007669"/>
    <property type="project" value="TreeGrafter"/>
</dbReference>
<accession>A0A172TBP3</accession>
<organism evidence="2 3">
    <name type="scientific">Deinococcus puniceus</name>
    <dbReference type="NCBI Taxonomy" id="1182568"/>
    <lineage>
        <taxon>Bacteria</taxon>
        <taxon>Thermotogati</taxon>
        <taxon>Deinococcota</taxon>
        <taxon>Deinococci</taxon>
        <taxon>Deinococcales</taxon>
        <taxon>Deinococcaceae</taxon>
        <taxon>Deinococcus</taxon>
    </lineage>
</organism>
<dbReference type="AlphaFoldDB" id="A0A172TBP3"/>
<keyword evidence="3" id="KW-1185">Reference proteome</keyword>
<reference evidence="2 3" key="1">
    <citation type="submission" date="2015-01" db="EMBL/GenBank/DDBJ databases">
        <title>Deinococcus puniceus/DY1/ whole genome sequencing.</title>
        <authorList>
            <person name="Kim M.K."/>
            <person name="Srinivasan S."/>
            <person name="Lee J.-J."/>
        </authorList>
    </citation>
    <scope>NUCLEOTIDE SEQUENCE [LARGE SCALE GENOMIC DNA]</scope>
    <source>
        <strain evidence="2 3">DY1</strain>
    </source>
</reference>
<feature type="domain" description="ApaG" evidence="1">
    <location>
        <begin position="7"/>
        <end position="129"/>
    </location>
</feature>
<evidence type="ECO:0000313" key="2">
    <source>
        <dbReference type="EMBL" id="ANE44475.1"/>
    </source>
</evidence>
<dbReference type="InterPro" id="IPR007474">
    <property type="entry name" value="ApaG_domain"/>
</dbReference>
<evidence type="ECO:0000259" key="1">
    <source>
        <dbReference type="PROSITE" id="PS51087"/>
    </source>
</evidence>
<dbReference type="Proteomes" id="UP000077363">
    <property type="component" value="Chromosome"/>
</dbReference>
<protein>
    <submittedName>
        <fullName evidence="2">Magnesium transporter ApaG</fullName>
    </submittedName>
</protein>
<evidence type="ECO:0000313" key="3">
    <source>
        <dbReference type="Proteomes" id="UP000077363"/>
    </source>
</evidence>
<dbReference type="PROSITE" id="PS51087">
    <property type="entry name" value="APAG"/>
    <property type="match status" value="1"/>
</dbReference>